<proteinExistence type="predicted"/>
<dbReference type="EMBL" id="JACHXF010000017">
    <property type="protein sequence ID" value="MBB3099064.1"/>
    <property type="molecule type" value="Genomic_DNA"/>
</dbReference>
<dbReference type="Proteomes" id="UP000590749">
    <property type="component" value="Unassembled WGS sequence"/>
</dbReference>
<evidence type="ECO:0000313" key="2">
    <source>
        <dbReference type="Proteomes" id="UP000590749"/>
    </source>
</evidence>
<sequence length="59" mass="6677">MADLPADLLIVRHADDTTTTYEDVRYCLWRDGVTVYQHGEEIHHGDVVEVRAERAAVPA</sequence>
<dbReference type="RefSeq" id="WP_183225142.1">
    <property type="nucleotide sequence ID" value="NZ_BMPW01000020.1"/>
</dbReference>
<reference evidence="1 2" key="1">
    <citation type="submission" date="2020-08" db="EMBL/GenBank/DDBJ databases">
        <title>Genomic Encyclopedia of Type Strains, Phase III (KMG-III): the genomes of soil and plant-associated and newly described type strains.</title>
        <authorList>
            <person name="Whitman W."/>
        </authorList>
    </citation>
    <scope>NUCLEOTIDE SEQUENCE [LARGE SCALE GENOMIC DNA]</scope>
    <source>
        <strain evidence="1 2">CECT 3287</strain>
    </source>
</reference>
<organism evidence="1 2">
    <name type="scientific">Actinoplanes campanulatus</name>
    <dbReference type="NCBI Taxonomy" id="113559"/>
    <lineage>
        <taxon>Bacteria</taxon>
        <taxon>Bacillati</taxon>
        <taxon>Actinomycetota</taxon>
        <taxon>Actinomycetes</taxon>
        <taxon>Micromonosporales</taxon>
        <taxon>Micromonosporaceae</taxon>
        <taxon>Actinoplanes</taxon>
    </lineage>
</organism>
<evidence type="ECO:0000313" key="1">
    <source>
        <dbReference type="EMBL" id="MBB3099064.1"/>
    </source>
</evidence>
<accession>A0A7W5ANG9</accession>
<name>A0A7W5ANG9_9ACTN</name>
<gene>
    <name evidence="1" type="ORF">FHR83_006770</name>
</gene>
<keyword evidence="2" id="KW-1185">Reference proteome</keyword>
<comment type="caution">
    <text evidence="1">The sequence shown here is derived from an EMBL/GenBank/DDBJ whole genome shotgun (WGS) entry which is preliminary data.</text>
</comment>
<dbReference type="AlphaFoldDB" id="A0A7W5ANG9"/>
<protein>
    <submittedName>
        <fullName evidence="1">Uncharacterized protein</fullName>
    </submittedName>
</protein>